<dbReference type="InterPro" id="IPR052129">
    <property type="entry name" value="Spermadhesin-Link_domain"/>
</dbReference>
<dbReference type="SMART" id="SM00042">
    <property type="entry name" value="CUB"/>
    <property type="match status" value="1"/>
</dbReference>
<keyword evidence="5" id="KW-1185">Reference proteome</keyword>
<dbReference type="SUPFAM" id="SSF49854">
    <property type="entry name" value="Spermadhesin, CUB domain"/>
    <property type="match status" value="1"/>
</dbReference>
<dbReference type="OrthoDB" id="431034at2759"/>
<dbReference type="CDD" id="cd00041">
    <property type="entry name" value="CUB"/>
    <property type="match status" value="1"/>
</dbReference>
<proteinExistence type="predicted"/>
<accession>V8NMV2</accession>
<feature type="non-terminal residue" evidence="4">
    <location>
        <position position="1"/>
    </location>
</feature>
<sequence>MTLEGLLIETYIDKSSPKVSLRFFKKRDRRMQFFSLLLRKGFFSCPVLIAISYWLLSQNETDSTTRNKTFWTDLGAQYIPITLKLFEAKVSSSMEHTQNCSYILQGPNGTIQSPGFPYGYPNYANCTWTITAKEQNRIQLVFQSFALEEDFDVLSVYDGLPQQGSLRT</sequence>
<keyword evidence="1" id="KW-1015">Disulfide bond</keyword>
<dbReference type="PANTHER" id="PTHR46908:SF4">
    <property type="entry name" value="TUMOR NECROSIS FACTOR-INDUCIBLE GENE 6 PROTEIN"/>
    <property type="match status" value="1"/>
</dbReference>
<gene>
    <name evidence="4" type="ORF">L345_10929</name>
</gene>
<comment type="caution">
    <text evidence="4">The sequence shown here is derived from an EMBL/GenBank/DDBJ whole genome shotgun (WGS) entry which is preliminary data.</text>
</comment>
<dbReference type="Proteomes" id="UP000018936">
    <property type="component" value="Unassembled WGS sequence"/>
</dbReference>
<dbReference type="InterPro" id="IPR035914">
    <property type="entry name" value="Sperma_CUB_dom_sf"/>
</dbReference>
<dbReference type="InterPro" id="IPR000859">
    <property type="entry name" value="CUB_dom"/>
</dbReference>
<evidence type="ECO:0000313" key="4">
    <source>
        <dbReference type="EMBL" id="ETE63311.1"/>
    </source>
</evidence>
<comment type="caution">
    <text evidence="2">Lacks conserved residue(s) required for the propagation of feature annotation.</text>
</comment>
<protein>
    <recommendedName>
        <fullName evidence="3">CUB domain-containing protein</fullName>
    </recommendedName>
</protein>
<evidence type="ECO:0000259" key="3">
    <source>
        <dbReference type="PROSITE" id="PS01180"/>
    </source>
</evidence>
<feature type="non-terminal residue" evidence="4">
    <location>
        <position position="168"/>
    </location>
</feature>
<evidence type="ECO:0000256" key="1">
    <source>
        <dbReference type="ARBA" id="ARBA00023157"/>
    </source>
</evidence>
<dbReference type="PROSITE" id="PS01180">
    <property type="entry name" value="CUB"/>
    <property type="match status" value="1"/>
</dbReference>
<dbReference type="Gene3D" id="2.60.120.290">
    <property type="entry name" value="Spermadhesin, CUB domain"/>
    <property type="match status" value="1"/>
</dbReference>
<dbReference type="AlphaFoldDB" id="V8NMV2"/>
<name>V8NMV2_OPHHA</name>
<dbReference type="Pfam" id="PF00431">
    <property type="entry name" value="CUB"/>
    <property type="match status" value="1"/>
</dbReference>
<dbReference type="PANTHER" id="PTHR46908">
    <property type="entry name" value="CUBILIN-LIKE PROTEIN"/>
    <property type="match status" value="1"/>
</dbReference>
<organism evidence="4 5">
    <name type="scientific">Ophiophagus hannah</name>
    <name type="common">King cobra</name>
    <name type="synonym">Naja hannah</name>
    <dbReference type="NCBI Taxonomy" id="8665"/>
    <lineage>
        <taxon>Eukaryota</taxon>
        <taxon>Metazoa</taxon>
        <taxon>Chordata</taxon>
        <taxon>Craniata</taxon>
        <taxon>Vertebrata</taxon>
        <taxon>Euteleostomi</taxon>
        <taxon>Lepidosauria</taxon>
        <taxon>Squamata</taxon>
        <taxon>Bifurcata</taxon>
        <taxon>Unidentata</taxon>
        <taxon>Episquamata</taxon>
        <taxon>Toxicofera</taxon>
        <taxon>Serpentes</taxon>
        <taxon>Colubroidea</taxon>
        <taxon>Elapidae</taxon>
        <taxon>Elapinae</taxon>
        <taxon>Ophiophagus</taxon>
    </lineage>
</organism>
<evidence type="ECO:0000256" key="2">
    <source>
        <dbReference type="PROSITE-ProRule" id="PRU00059"/>
    </source>
</evidence>
<dbReference type="EMBL" id="AZIM01002810">
    <property type="protein sequence ID" value="ETE63311.1"/>
    <property type="molecule type" value="Genomic_DNA"/>
</dbReference>
<evidence type="ECO:0000313" key="5">
    <source>
        <dbReference type="Proteomes" id="UP000018936"/>
    </source>
</evidence>
<feature type="domain" description="CUB" evidence="3">
    <location>
        <begin position="100"/>
        <end position="168"/>
    </location>
</feature>
<reference evidence="4 5" key="1">
    <citation type="journal article" date="2013" name="Proc. Natl. Acad. Sci. U.S.A.">
        <title>The king cobra genome reveals dynamic gene evolution and adaptation in the snake venom system.</title>
        <authorList>
            <person name="Vonk F.J."/>
            <person name="Casewell N.R."/>
            <person name="Henkel C.V."/>
            <person name="Heimberg A.M."/>
            <person name="Jansen H.J."/>
            <person name="McCleary R.J."/>
            <person name="Kerkkamp H.M."/>
            <person name="Vos R.A."/>
            <person name="Guerreiro I."/>
            <person name="Calvete J.J."/>
            <person name="Wuster W."/>
            <person name="Woods A.E."/>
            <person name="Logan J.M."/>
            <person name="Harrison R.A."/>
            <person name="Castoe T.A."/>
            <person name="de Koning A.P."/>
            <person name="Pollock D.D."/>
            <person name="Yandell M."/>
            <person name="Calderon D."/>
            <person name="Renjifo C."/>
            <person name="Currier R.B."/>
            <person name="Salgado D."/>
            <person name="Pla D."/>
            <person name="Sanz L."/>
            <person name="Hyder A.S."/>
            <person name="Ribeiro J.M."/>
            <person name="Arntzen J.W."/>
            <person name="van den Thillart G.E."/>
            <person name="Boetzer M."/>
            <person name="Pirovano W."/>
            <person name="Dirks R.P."/>
            <person name="Spaink H.P."/>
            <person name="Duboule D."/>
            <person name="McGlinn E."/>
            <person name="Kini R.M."/>
            <person name="Richardson M.K."/>
        </authorList>
    </citation>
    <scope>NUCLEOTIDE SEQUENCE</scope>
    <source>
        <tissue evidence="4">Blood</tissue>
    </source>
</reference>